<dbReference type="AlphaFoldDB" id="A0A167GKL5"/>
<dbReference type="GO" id="GO:0005737">
    <property type="term" value="C:cytoplasm"/>
    <property type="evidence" value="ECO:0007669"/>
    <property type="project" value="TreeGrafter"/>
</dbReference>
<evidence type="ECO:0000256" key="2">
    <source>
        <dbReference type="ARBA" id="ARBA00023315"/>
    </source>
</evidence>
<evidence type="ECO:0000256" key="3">
    <source>
        <dbReference type="SAM" id="MobiDB-lite"/>
    </source>
</evidence>
<dbReference type="EMBL" id="KV417337">
    <property type="protein sequence ID" value="KZO90657.1"/>
    <property type="molecule type" value="Genomic_DNA"/>
</dbReference>
<dbReference type="PANTHER" id="PTHR10908">
    <property type="entry name" value="SEROTONIN N-ACETYLTRANSFERASE"/>
    <property type="match status" value="1"/>
</dbReference>
<dbReference type="PROSITE" id="PS51186">
    <property type="entry name" value="GNAT"/>
    <property type="match status" value="1"/>
</dbReference>
<dbReference type="Gene3D" id="3.40.630.30">
    <property type="match status" value="1"/>
</dbReference>
<keyword evidence="2 5" id="KW-0012">Acyltransferase</keyword>
<dbReference type="PANTHER" id="PTHR10908:SF0">
    <property type="entry name" value="SEROTONIN N-ACETYLTRANSFERASE"/>
    <property type="match status" value="1"/>
</dbReference>
<sequence length="288" mass="31020">MSNLPAGIYFTLLPEEYIDDAYELEVQGYPADEAATLEALRYRHSHAPSLFLGAFLAPHTSPSSKPVLLGFVCSTLTSSPLVTHASMSTHDPHGQTIALHSVCVSPTHRRLGVGRALLEEYAKRARQGQMGDVKRIALLSRADLRGLYAQAGFSELGESAVQHGKEKWYDMVLDLSPEEISALEHPLELASSLPAESPPLDAPLDGPTQAQVIAALLAQRSQPPAPDSRTHDSFSNGEGLTDARGRNALRLRCLRPGCGSLILLEGVGELRESGEESFFDVCPPASAF</sequence>
<evidence type="ECO:0000259" key="4">
    <source>
        <dbReference type="PROSITE" id="PS51186"/>
    </source>
</evidence>
<dbReference type="InterPro" id="IPR016181">
    <property type="entry name" value="Acyl_CoA_acyltransferase"/>
</dbReference>
<keyword evidence="6" id="KW-1185">Reference proteome</keyword>
<accession>A0A167GKL5</accession>
<evidence type="ECO:0000256" key="1">
    <source>
        <dbReference type="ARBA" id="ARBA00022679"/>
    </source>
</evidence>
<dbReference type="InterPro" id="IPR000182">
    <property type="entry name" value="GNAT_dom"/>
</dbReference>
<protein>
    <submittedName>
        <fullName evidence="5">Acyl-CoA N-acyltransferase</fullName>
    </submittedName>
</protein>
<feature type="region of interest" description="Disordered" evidence="3">
    <location>
        <begin position="220"/>
        <end position="241"/>
    </location>
</feature>
<gene>
    <name evidence="5" type="ORF">CALVIDRAFT_542526</name>
</gene>
<dbReference type="CDD" id="cd04301">
    <property type="entry name" value="NAT_SF"/>
    <property type="match status" value="1"/>
</dbReference>
<proteinExistence type="predicted"/>
<dbReference type="SUPFAM" id="SSF55729">
    <property type="entry name" value="Acyl-CoA N-acyltransferases (Nat)"/>
    <property type="match status" value="1"/>
</dbReference>
<dbReference type="Pfam" id="PF00583">
    <property type="entry name" value="Acetyltransf_1"/>
    <property type="match status" value="1"/>
</dbReference>
<dbReference type="STRING" id="1330018.A0A167GKL5"/>
<evidence type="ECO:0000313" key="5">
    <source>
        <dbReference type="EMBL" id="KZO90657.1"/>
    </source>
</evidence>
<reference evidence="5 6" key="1">
    <citation type="journal article" date="2016" name="Mol. Biol. Evol.">
        <title>Comparative Genomics of Early-Diverging Mushroom-Forming Fungi Provides Insights into the Origins of Lignocellulose Decay Capabilities.</title>
        <authorList>
            <person name="Nagy L.G."/>
            <person name="Riley R."/>
            <person name="Tritt A."/>
            <person name="Adam C."/>
            <person name="Daum C."/>
            <person name="Floudas D."/>
            <person name="Sun H."/>
            <person name="Yadav J.S."/>
            <person name="Pangilinan J."/>
            <person name="Larsson K.H."/>
            <person name="Matsuura K."/>
            <person name="Barry K."/>
            <person name="Labutti K."/>
            <person name="Kuo R."/>
            <person name="Ohm R.A."/>
            <person name="Bhattacharya S.S."/>
            <person name="Shirouzu T."/>
            <person name="Yoshinaga Y."/>
            <person name="Martin F.M."/>
            <person name="Grigoriev I.V."/>
            <person name="Hibbett D.S."/>
        </authorList>
    </citation>
    <scope>NUCLEOTIDE SEQUENCE [LARGE SCALE GENOMIC DNA]</scope>
    <source>
        <strain evidence="5 6">TUFC12733</strain>
    </source>
</reference>
<evidence type="ECO:0000313" key="6">
    <source>
        <dbReference type="Proteomes" id="UP000076738"/>
    </source>
</evidence>
<organism evidence="5 6">
    <name type="scientific">Calocera viscosa (strain TUFC12733)</name>
    <dbReference type="NCBI Taxonomy" id="1330018"/>
    <lineage>
        <taxon>Eukaryota</taxon>
        <taxon>Fungi</taxon>
        <taxon>Dikarya</taxon>
        <taxon>Basidiomycota</taxon>
        <taxon>Agaricomycotina</taxon>
        <taxon>Dacrymycetes</taxon>
        <taxon>Dacrymycetales</taxon>
        <taxon>Dacrymycetaceae</taxon>
        <taxon>Calocera</taxon>
    </lineage>
</organism>
<dbReference type="OrthoDB" id="30840at2759"/>
<name>A0A167GKL5_CALVF</name>
<dbReference type="GO" id="GO:0004059">
    <property type="term" value="F:aralkylamine N-acetyltransferase activity"/>
    <property type="evidence" value="ECO:0007669"/>
    <property type="project" value="TreeGrafter"/>
</dbReference>
<keyword evidence="1 5" id="KW-0808">Transferase</keyword>
<dbReference type="InterPro" id="IPR051635">
    <property type="entry name" value="SNAT-like"/>
</dbReference>
<dbReference type="Proteomes" id="UP000076738">
    <property type="component" value="Unassembled WGS sequence"/>
</dbReference>
<feature type="domain" description="N-acetyltransferase" evidence="4">
    <location>
        <begin position="8"/>
        <end position="176"/>
    </location>
</feature>